<evidence type="ECO:0000313" key="3">
    <source>
        <dbReference type="Proteomes" id="UP000465266"/>
    </source>
</evidence>
<proteinExistence type="predicted"/>
<feature type="region of interest" description="Disordered" evidence="1">
    <location>
        <begin position="372"/>
        <end position="416"/>
    </location>
</feature>
<dbReference type="PANTHER" id="PTHR37538">
    <property type="entry name" value="BTB DOMAIN-CONTAINING PROTEIN"/>
    <property type="match status" value="1"/>
</dbReference>
<feature type="region of interest" description="Disordered" evidence="1">
    <location>
        <begin position="441"/>
        <end position="461"/>
    </location>
</feature>
<keyword evidence="3" id="KW-1185">Reference proteome</keyword>
<feature type="compositionally biased region" description="Basic residues" evidence="1">
    <location>
        <begin position="1"/>
        <end position="12"/>
    </location>
</feature>
<protein>
    <recommendedName>
        <fullName evidence="4">BTB domain-containing protein</fullName>
    </recommendedName>
</protein>
<organism evidence="2 3">
    <name type="scientific">Aspergillus udagawae</name>
    <dbReference type="NCBI Taxonomy" id="91492"/>
    <lineage>
        <taxon>Eukaryota</taxon>
        <taxon>Fungi</taxon>
        <taxon>Dikarya</taxon>
        <taxon>Ascomycota</taxon>
        <taxon>Pezizomycotina</taxon>
        <taxon>Eurotiomycetes</taxon>
        <taxon>Eurotiomycetidae</taxon>
        <taxon>Eurotiales</taxon>
        <taxon>Aspergillaceae</taxon>
        <taxon>Aspergillus</taxon>
        <taxon>Aspergillus subgen. Fumigati</taxon>
    </lineage>
</organism>
<comment type="caution">
    <text evidence="2">The sequence shown here is derived from an EMBL/GenBank/DDBJ whole genome shotgun (WGS) entry which is preliminary data.</text>
</comment>
<feature type="compositionally biased region" description="Polar residues" evidence="1">
    <location>
        <begin position="441"/>
        <end position="453"/>
    </location>
</feature>
<evidence type="ECO:0000313" key="2">
    <source>
        <dbReference type="EMBL" id="GFG00397.1"/>
    </source>
</evidence>
<dbReference type="Proteomes" id="UP000465266">
    <property type="component" value="Unassembled WGS sequence"/>
</dbReference>
<dbReference type="EMBL" id="BLKG01000268">
    <property type="protein sequence ID" value="GFG00397.1"/>
    <property type="molecule type" value="Genomic_DNA"/>
</dbReference>
<dbReference type="PANTHER" id="PTHR37538:SF1">
    <property type="entry name" value="BTB DOMAIN-CONTAINING PROTEIN"/>
    <property type="match status" value="1"/>
</dbReference>
<evidence type="ECO:0000256" key="1">
    <source>
        <dbReference type="SAM" id="MobiDB-lite"/>
    </source>
</evidence>
<feature type="region of interest" description="Disordered" evidence="1">
    <location>
        <begin position="43"/>
        <end position="78"/>
    </location>
</feature>
<evidence type="ECO:0008006" key="4">
    <source>
        <dbReference type="Google" id="ProtNLM"/>
    </source>
</evidence>
<name>A0ABQ1BEZ0_9EURO</name>
<reference evidence="2 3" key="1">
    <citation type="submission" date="2020-01" db="EMBL/GenBank/DDBJ databases">
        <title>Draft genome sequence of Aspergillus udagawae IFM 53868.</title>
        <authorList>
            <person name="Takahashi H."/>
            <person name="Yaguchi T."/>
        </authorList>
    </citation>
    <scope>NUCLEOTIDE SEQUENCE [LARGE SCALE GENOMIC DNA]</scope>
    <source>
        <strain evidence="2 3">IFM 53868</strain>
    </source>
</reference>
<gene>
    <name evidence="2" type="ORF">IFM53868_10740</name>
</gene>
<feature type="region of interest" description="Disordered" evidence="1">
    <location>
        <begin position="1"/>
        <end position="25"/>
    </location>
</feature>
<accession>A0ABQ1BEZ0</accession>
<sequence>MPKKGCKRKVKNKSNNLRRTVTPAAPPYLQAADFPVVEMAESWAPVPDPDPESISEAMPAPLFEPSPELGVQAAPQCDPEPVSDLALEEMDKAAEEYTVRQHEIADAPATGANEATKPVSERAEIATEAPAILPGPVVVEYAQPNTSPYEGKAVTVLIGSSEKCYTIPENLLSKATTLPCCQDVNGSPVVILSEVDEDIGHTIMHYLYTGKYETVKPPSTSELPRRATEYIRSVFAYRVAVRHGLDGLAEHAKRYIQIFDKEVSIIDIISLGRKAFPKISEEPWFSEYLTARITASFEADEGIFQREQFFEGFGETLDFDKFLGKVMAQVYSNKISFIRYEAGLRSGDNTIRMPNADKGEIVTSDRDVSITQASSTEAGLCPRSESGINEEFSPRADALNGHTPSTGRISDTDFDHRKPEYIDESDMSTNAEYDEVGSSEVNILTPDSGTDNPVPTRKPPSYRSEDNWFCPHWRVHSTDRDLWKGCELCKGYLRQMFTDLVNDGW</sequence>